<name>A0A0V7ZPW1_9CYAN</name>
<evidence type="ECO:0000313" key="3">
    <source>
        <dbReference type="Proteomes" id="UP000053372"/>
    </source>
</evidence>
<organism evidence="2 3">
    <name type="scientific">Mastigocoleus testarum BC008</name>
    <dbReference type="NCBI Taxonomy" id="371196"/>
    <lineage>
        <taxon>Bacteria</taxon>
        <taxon>Bacillati</taxon>
        <taxon>Cyanobacteriota</taxon>
        <taxon>Cyanophyceae</taxon>
        <taxon>Nostocales</taxon>
        <taxon>Hapalosiphonaceae</taxon>
        <taxon>Mastigocoleus</taxon>
    </lineage>
</organism>
<evidence type="ECO:0008006" key="4">
    <source>
        <dbReference type="Google" id="ProtNLM"/>
    </source>
</evidence>
<dbReference type="PANTHER" id="PTHR36009">
    <property type="match status" value="1"/>
</dbReference>
<keyword evidence="1" id="KW-1133">Transmembrane helix</keyword>
<feature type="transmembrane region" description="Helical" evidence="1">
    <location>
        <begin position="77"/>
        <end position="97"/>
    </location>
</feature>
<accession>A0A0V7ZPW1</accession>
<feature type="transmembrane region" description="Helical" evidence="1">
    <location>
        <begin position="5"/>
        <end position="23"/>
    </location>
</feature>
<feature type="transmembrane region" description="Helical" evidence="1">
    <location>
        <begin position="43"/>
        <end position="65"/>
    </location>
</feature>
<keyword evidence="3" id="KW-1185">Reference proteome</keyword>
<keyword evidence="1" id="KW-0812">Transmembrane</keyword>
<dbReference type="OrthoDB" id="482433at2"/>
<feature type="transmembrane region" description="Helical" evidence="1">
    <location>
        <begin position="162"/>
        <end position="182"/>
    </location>
</feature>
<sequence>MPRKVAFWLVWIGFIVYAFFLAPPDSPDTFKLIENLSTGHWQGINPLIVALFNVMGILPMIYGCFMFIDGINQKIPAWLFVSASFAVGAFALLPYLALRSPLSGISQAPNQKISYQNNTLVKICDSHITGVVLTLVTVSLITYAFSAGEWSDFFQQWKSSRFIHVMSLDFCVLSLSIGALLGDDMARRGIKKSWIFWLTTLVPLFGPLIYLCWRPPLRINHTKAVEITL</sequence>
<dbReference type="EMBL" id="LMTZ01000096">
    <property type="protein sequence ID" value="KST66497.1"/>
    <property type="molecule type" value="Genomic_DNA"/>
</dbReference>
<proteinExistence type="predicted"/>
<dbReference type="RefSeq" id="WP_027840292.1">
    <property type="nucleotide sequence ID" value="NZ_LMTZ01000096.1"/>
</dbReference>
<keyword evidence="1" id="KW-0472">Membrane</keyword>
<protein>
    <recommendedName>
        <fullName evidence="4">DUF2834 domain-containing protein</fullName>
    </recommendedName>
</protein>
<dbReference type="Proteomes" id="UP000053372">
    <property type="component" value="Unassembled WGS sequence"/>
</dbReference>
<feature type="transmembrane region" description="Helical" evidence="1">
    <location>
        <begin position="128"/>
        <end position="150"/>
    </location>
</feature>
<evidence type="ECO:0000313" key="2">
    <source>
        <dbReference type="EMBL" id="KST66497.1"/>
    </source>
</evidence>
<comment type="caution">
    <text evidence="2">The sequence shown here is derived from an EMBL/GenBank/DDBJ whole genome shotgun (WGS) entry which is preliminary data.</text>
</comment>
<feature type="transmembrane region" description="Helical" evidence="1">
    <location>
        <begin position="194"/>
        <end position="213"/>
    </location>
</feature>
<evidence type="ECO:0000256" key="1">
    <source>
        <dbReference type="SAM" id="Phobius"/>
    </source>
</evidence>
<reference evidence="2 3" key="1">
    <citation type="journal article" date="2015" name="Genome Announc.">
        <title>Draft Genome of the Euendolithic (true boring) Cyanobacterium Mastigocoleus testarum strain BC008.</title>
        <authorList>
            <person name="Guida B.S."/>
            <person name="Garcia-Pichel F."/>
        </authorList>
    </citation>
    <scope>NUCLEOTIDE SEQUENCE [LARGE SCALE GENOMIC DNA]</scope>
    <source>
        <strain evidence="2 3">BC008</strain>
    </source>
</reference>
<dbReference type="PANTHER" id="PTHR36009:SF3">
    <property type="entry name" value="TRANSMEMBRANE PROTEIN"/>
    <property type="match status" value="1"/>
</dbReference>
<gene>
    <name evidence="2" type="ORF">BC008_42970</name>
</gene>
<dbReference type="AlphaFoldDB" id="A0A0V7ZPW1"/>